<accession>A0A8J7CYU5</accession>
<name>A0A8J7CYU5_9RHOB</name>
<evidence type="ECO:0000313" key="1">
    <source>
        <dbReference type="EMBL" id="MBE3636973.1"/>
    </source>
</evidence>
<sequence length="211" mass="21874">MTADAAQGAVLCGDLVGSVRAGPDAVGAAFALLDDCFATVADWTGTPARLTRFRGDGWQALILPGTLGLRAALLLRARFRVAEDLPATRIVLGYGGIDHPGSRDLSDADGPAFRHAGRLLDALPRRRRLAVAPQDAPAGLPEMAALIDALSARWSAAQAEAVAAALAPAPPTQAEIGAALGLTQQAVQDRLDLAGFRAIEDTLGWAETRPL</sequence>
<evidence type="ECO:0000313" key="2">
    <source>
        <dbReference type="Proteomes" id="UP000609121"/>
    </source>
</evidence>
<dbReference type="AlphaFoldDB" id="A0A8J7CYU5"/>
<comment type="caution">
    <text evidence="1">The sequence shown here is derived from an EMBL/GenBank/DDBJ whole genome shotgun (WGS) entry which is preliminary data.</text>
</comment>
<proteinExistence type="predicted"/>
<gene>
    <name evidence="1" type="ORF">ICN82_01990</name>
</gene>
<protein>
    <submittedName>
        <fullName evidence="1">Uncharacterized protein</fullName>
    </submittedName>
</protein>
<organism evidence="1 2">
    <name type="scientific">Mangrovicoccus algicola</name>
    <dbReference type="NCBI Taxonomy" id="2771008"/>
    <lineage>
        <taxon>Bacteria</taxon>
        <taxon>Pseudomonadati</taxon>
        <taxon>Pseudomonadota</taxon>
        <taxon>Alphaproteobacteria</taxon>
        <taxon>Rhodobacterales</taxon>
        <taxon>Paracoccaceae</taxon>
        <taxon>Mangrovicoccus</taxon>
    </lineage>
</organism>
<dbReference type="Proteomes" id="UP000609121">
    <property type="component" value="Unassembled WGS sequence"/>
</dbReference>
<dbReference type="EMBL" id="JACVXA010000004">
    <property type="protein sequence ID" value="MBE3636973.1"/>
    <property type="molecule type" value="Genomic_DNA"/>
</dbReference>
<reference evidence="1" key="1">
    <citation type="submission" date="2020-09" db="EMBL/GenBank/DDBJ databases">
        <title>A novel bacterium of genus Mangrovicoccus, isolated from South China Sea.</title>
        <authorList>
            <person name="Huang H."/>
            <person name="Mo K."/>
            <person name="Hu Y."/>
        </authorList>
    </citation>
    <scope>NUCLEOTIDE SEQUENCE</scope>
    <source>
        <strain evidence="1">HB182678</strain>
    </source>
</reference>
<keyword evidence="2" id="KW-1185">Reference proteome</keyword>
<dbReference type="RefSeq" id="WP_193179156.1">
    <property type="nucleotide sequence ID" value="NZ_JACVXA010000004.1"/>
</dbReference>